<dbReference type="EMBL" id="PKSL01000165">
    <property type="protein sequence ID" value="POW01115.1"/>
    <property type="molecule type" value="Genomic_DNA"/>
</dbReference>
<keyword evidence="5" id="KW-1185">Reference proteome</keyword>
<dbReference type="InterPro" id="IPR036964">
    <property type="entry name" value="RASGEF_cat_dom_sf"/>
</dbReference>
<dbReference type="VEuPathDB" id="FungiDB:PSTT_12680"/>
<dbReference type="SMART" id="SM00147">
    <property type="entry name" value="RasGEF"/>
    <property type="match status" value="1"/>
</dbReference>
<evidence type="ECO:0000259" key="3">
    <source>
        <dbReference type="PROSITE" id="PS50009"/>
    </source>
</evidence>
<dbReference type="GO" id="GO:0005085">
    <property type="term" value="F:guanyl-nucleotide exchange factor activity"/>
    <property type="evidence" value="ECO:0007669"/>
    <property type="project" value="UniProtKB-KW"/>
</dbReference>
<dbReference type="AlphaFoldDB" id="A0A2S4UVF0"/>
<dbReference type="Pfam" id="PF00617">
    <property type="entry name" value="RasGEF"/>
    <property type="match status" value="1"/>
</dbReference>
<dbReference type="Gene3D" id="1.10.840.10">
    <property type="entry name" value="Ras guanine-nucleotide exchange factors catalytic domain"/>
    <property type="match status" value="1"/>
</dbReference>
<evidence type="ECO:0000256" key="2">
    <source>
        <dbReference type="PROSITE-ProRule" id="PRU00168"/>
    </source>
</evidence>
<proteinExistence type="predicted"/>
<dbReference type="InterPro" id="IPR001895">
    <property type="entry name" value="RASGEF_cat_dom"/>
</dbReference>
<dbReference type="GO" id="GO:0005886">
    <property type="term" value="C:plasma membrane"/>
    <property type="evidence" value="ECO:0007669"/>
    <property type="project" value="TreeGrafter"/>
</dbReference>
<dbReference type="PANTHER" id="PTHR23113">
    <property type="entry name" value="GUANINE NUCLEOTIDE EXCHANGE FACTOR"/>
    <property type="match status" value="1"/>
</dbReference>
<dbReference type="InterPro" id="IPR008937">
    <property type="entry name" value="Ras-like_GEF"/>
</dbReference>
<dbReference type="GO" id="GO:0007265">
    <property type="term" value="P:Ras protein signal transduction"/>
    <property type="evidence" value="ECO:0007669"/>
    <property type="project" value="TreeGrafter"/>
</dbReference>
<feature type="domain" description="Ras-GEF" evidence="3">
    <location>
        <begin position="1"/>
        <end position="175"/>
    </location>
</feature>
<protein>
    <recommendedName>
        <fullName evidence="3">Ras-GEF domain-containing protein</fullName>
    </recommendedName>
</protein>
<dbReference type="VEuPathDB" id="FungiDB:PSHT_14193"/>
<keyword evidence="1 2" id="KW-0344">Guanine-nucleotide releasing factor</keyword>
<gene>
    <name evidence="4" type="ORF">PSTT_12680</name>
</gene>
<accession>A0A2S4UVF0</accession>
<sequence>MSPVSTKMTSWFTETLLNEDDLRKRTRILEFLIKLGAKLLEMQNYNALILGMITPNSFTIVRLKRTWEGVGDKAQALFKNMNKAVSHQRNCAEYRATLCYAHTPSCIAFLGAYLTNKTFCHEGNPTHCASPELPGVQIIDFDKYQKMTKIMDEIKRFQVKFNFLEVSSITAYIRH</sequence>
<organism evidence="4 5">
    <name type="scientific">Puccinia striiformis</name>
    <dbReference type="NCBI Taxonomy" id="27350"/>
    <lineage>
        <taxon>Eukaryota</taxon>
        <taxon>Fungi</taxon>
        <taxon>Dikarya</taxon>
        <taxon>Basidiomycota</taxon>
        <taxon>Pucciniomycotina</taxon>
        <taxon>Pucciniomycetes</taxon>
        <taxon>Pucciniales</taxon>
        <taxon>Pucciniaceae</taxon>
        <taxon>Puccinia</taxon>
    </lineage>
</organism>
<evidence type="ECO:0000313" key="4">
    <source>
        <dbReference type="EMBL" id="POW01115.1"/>
    </source>
</evidence>
<reference evidence="4" key="1">
    <citation type="submission" date="2017-12" db="EMBL/GenBank/DDBJ databases">
        <title>Gene loss provides genomic basis for host adaptation in cereal stripe rust fungi.</title>
        <authorList>
            <person name="Xia C."/>
        </authorList>
    </citation>
    <scope>NUCLEOTIDE SEQUENCE [LARGE SCALE GENOMIC DNA]</scope>
    <source>
        <strain evidence="4">93-210</strain>
    </source>
</reference>
<evidence type="ECO:0000256" key="1">
    <source>
        <dbReference type="ARBA" id="ARBA00022658"/>
    </source>
</evidence>
<dbReference type="PANTHER" id="PTHR23113:SF354">
    <property type="entry name" value="BUD SITE SELECTION PROTEIN 5"/>
    <property type="match status" value="1"/>
</dbReference>
<dbReference type="InterPro" id="IPR023578">
    <property type="entry name" value="Ras_GEF_dom_sf"/>
</dbReference>
<name>A0A2S4UVF0_9BASI</name>
<comment type="caution">
    <text evidence="4">The sequence shown here is derived from an EMBL/GenBank/DDBJ whole genome shotgun (WGS) entry which is preliminary data.</text>
</comment>
<dbReference type="Proteomes" id="UP000239156">
    <property type="component" value="Unassembled WGS sequence"/>
</dbReference>
<dbReference type="SUPFAM" id="SSF48366">
    <property type="entry name" value="Ras GEF"/>
    <property type="match status" value="1"/>
</dbReference>
<dbReference type="PROSITE" id="PS50009">
    <property type="entry name" value="RASGEF_CAT"/>
    <property type="match status" value="1"/>
</dbReference>
<evidence type="ECO:0000313" key="5">
    <source>
        <dbReference type="Proteomes" id="UP000239156"/>
    </source>
</evidence>